<comment type="function">
    <text evidence="14">Joins adenosylcobinamide-GDP and alpha-ribazole to generate adenosylcobalamin (Ado-cobalamin). Also synthesizes adenosylcobalamin 5'-phosphate from adenosylcobinamide-GDP and alpha-ribazole 5'-phosphate.</text>
</comment>
<dbReference type="AlphaFoldDB" id="A0A644TWH7"/>
<dbReference type="Pfam" id="PF02654">
    <property type="entry name" value="CobS"/>
    <property type="match status" value="1"/>
</dbReference>
<keyword evidence="12 19" id="KW-1133">Transmembrane helix</keyword>
<reference evidence="20" key="1">
    <citation type="submission" date="2019-08" db="EMBL/GenBank/DDBJ databases">
        <authorList>
            <person name="Kucharzyk K."/>
            <person name="Murdoch R.W."/>
            <person name="Higgins S."/>
            <person name="Loffler F."/>
        </authorList>
    </citation>
    <scope>NUCLEOTIDE SEQUENCE</scope>
</reference>
<protein>
    <recommendedName>
        <fullName evidence="6">Adenosylcobinamide-GDP ribazoletransferase</fullName>
        <ecNumber evidence="5">2.7.8.26</ecNumber>
    </recommendedName>
    <alternativeName>
        <fullName evidence="16">Cobalamin synthase</fullName>
    </alternativeName>
    <alternativeName>
        <fullName evidence="15">Cobalamin-5'-phosphate synthase</fullName>
    </alternativeName>
</protein>
<sequence>MKKASGIARFLSVFSLLSRIPIKRPFDIDFSRADFWIPAVSPLVSFAAIGGFAAGIVLTRHLGLAVASSIALQYFLFNLFHFDGLIDSADALLPAATRERRLEILKDPRIGSYGFFCGLLALALRAGAMFLLAERGLLFSALAGGLLAAPAAGRSAAALLALRLKPARPDGLGALMRGFSLRRVVGGALTGLLPLAAFCLAAGSWALLIASLAAFIAGTLLATFLMGAAYGRAIGGFTGDSLGAATEWGEIATLLILGIVLRFYGTIII</sequence>
<evidence type="ECO:0000256" key="5">
    <source>
        <dbReference type="ARBA" id="ARBA00013200"/>
    </source>
</evidence>
<evidence type="ECO:0000256" key="12">
    <source>
        <dbReference type="ARBA" id="ARBA00022989"/>
    </source>
</evidence>
<comment type="catalytic activity">
    <reaction evidence="18">
        <text>alpha-ribazole 5'-phosphate + adenosylcob(III)inamide-GDP = adenosylcob(III)alamin 5'-phosphate + GMP + H(+)</text>
        <dbReference type="Rhea" id="RHEA:23560"/>
        <dbReference type="ChEBI" id="CHEBI:15378"/>
        <dbReference type="ChEBI" id="CHEBI:57918"/>
        <dbReference type="ChEBI" id="CHEBI:58115"/>
        <dbReference type="ChEBI" id="CHEBI:60487"/>
        <dbReference type="ChEBI" id="CHEBI:60493"/>
        <dbReference type="EC" id="2.7.8.26"/>
    </reaction>
</comment>
<evidence type="ECO:0000313" key="20">
    <source>
        <dbReference type="EMBL" id="MPL70552.1"/>
    </source>
</evidence>
<proteinExistence type="inferred from homology"/>
<keyword evidence="8" id="KW-0169">Cobalamin biosynthesis</keyword>
<organism evidence="20">
    <name type="scientific">bioreactor metagenome</name>
    <dbReference type="NCBI Taxonomy" id="1076179"/>
    <lineage>
        <taxon>unclassified sequences</taxon>
        <taxon>metagenomes</taxon>
        <taxon>ecological metagenomes</taxon>
    </lineage>
</organism>
<evidence type="ECO:0000256" key="13">
    <source>
        <dbReference type="ARBA" id="ARBA00023136"/>
    </source>
</evidence>
<keyword evidence="13 19" id="KW-0472">Membrane</keyword>
<comment type="subcellular location">
    <subcellularLocation>
        <location evidence="2">Cell membrane</location>
        <topology evidence="2">Multi-pass membrane protein</topology>
    </subcellularLocation>
</comment>
<accession>A0A644TWH7</accession>
<evidence type="ECO:0000256" key="1">
    <source>
        <dbReference type="ARBA" id="ARBA00001946"/>
    </source>
</evidence>
<name>A0A644TWH7_9ZZZZ</name>
<comment type="cofactor">
    <cofactor evidence="1">
        <name>Mg(2+)</name>
        <dbReference type="ChEBI" id="CHEBI:18420"/>
    </cofactor>
</comment>
<dbReference type="EMBL" id="VSSQ01000053">
    <property type="protein sequence ID" value="MPL70552.1"/>
    <property type="molecule type" value="Genomic_DNA"/>
</dbReference>
<feature type="transmembrane region" description="Helical" evidence="19">
    <location>
        <begin position="209"/>
        <end position="230"/>
    </location>
</feature>
<evidence type="ECO:0000256" key="8">
    <source>
        <dbReference type="ARBA" id="ARBA00022573"/>
    </source>
</evidence>
<evidence type="ECO:0000256" key="16">
    <source>
        <dbReference type="ARBA" id="ARBA00032853"/>
    </source>
</evidence>
<evidence type="ECO:0000256" key="18">
    <source>
        <dbReference type="ARBA" id="ARBA00049504"/>
    </source>
</evidence>
<dbReference type="PANTHER" id="PTHR34148:SF1">
    <property type="entry name" value="ADENOSYLCOBINAMIDE-GDP RIBAZOLETRANSFERASE"/>
    <property type="match status" value="1"/>
</dbReference>
<keyword evidence="11" id="KW-0460">Magnesium</keyword>
<evidence type="ECO:0000256" key="6">
    <source>
        <dbReference type="ARBA" id="ARBA00015850"/>
    </source>
</evidence>
<evidence type="ECO:0000256" key="19">
    <source>
        <dbReference type="SAM" id="Phobius"/>
    </source>
</evidence>
<feature type="transmembrane region" description="Helical" evidence="19">
    <location>
        <begin position="110"/>
        <end position="132"/>
    </location>
</feature>
<feature type="transmembrane region" description="Helical" evidence="19">
    <location>
        <begin position="138"/>
        <end position="162"/>
    </location>
</feature>
<keyword evidence="10 19" id="KW-0812">Transmembrane</keyword>
<evidence type="ECO:0000256" key="11">
    <source>
        <dbReference type="ARBA" id="ARBA00022842"/>
    </source>
</evidence>
<keyword evidence="7" id="KW-1003">Cell membrane</keyword>
<evidence type="ECO:0000256" key="15">
    <source>
        <dbReference type="ARBA" id="ARBA00032605"/>
    </source>
</evidence>
<feature type="transmembrane region" description="Helical" evidence="19">
    <location>
        <begin position="35"/>
        <end position="58"/>
    </location>
</feature>
<evidence type="ECO:0000256" key="3">
    <source>
        <dbReference type="ARBA" id="ARBA00004663"/>
    </source>
</evidence>
<dbReference type="GO" id="GO:0005886">
    <property type="term" value="C:plasma membrane"/>
    <property type="evidence" value="ECO:0007669"/>
    <property type="project" value="UniProtKB-SubCell"/>
</dbReference>
<dbReference type="EC" id="2.7.8.26" evidence="5"/>
<evidence type="ECO:0000256" key="10">
    <source>
        <dbReference type="ARBA" id="ARBA00022692"/>
    </source>
</evidence>
<evidence type="ECO:0000256" key="14">
    <source>
        <dbReference type="ARBA" id="ARBA00025228"/>
    </source>
</evidence>
<dbReference type="GO" id="GO:0008818">
    <property type="term" value="F:cobalamin 5'-phosphate synthase activity"/>
    <property type="evidence" value="ECO:0007669"/>
    <property type="project" value="InterPro"/>
</dbReference>
<dbReference type="PANTHER" id="PTHR34148">
    <property type="entry name" value="ADENOSYLCOBINAMIDE-GDP RIBAZOLETRANSFERASE"/>
    <property type="match status" value="1"/>
</dbReference>
<gene>
    <name evidence="20" type="primary">cobS_5</name>
    <name evidence="20" type="ORF">SDC9_16309</name>
</gene>
<comment type="caution">
    <text evidence="20">The sequence shown here is derived from an EMBL/GenBank/DDBJ whole genome shotgun (WGS) entry which is preliminary data.</text>
</comment>
<dbReference type="HAMAP" id="MF_00719">
    <property type="entry name" value="CobS"/>
    <property type="match status" value="1"/>
</dbReference>
<comment type="pathway">
    <text evidence="3">Cofactor biosynthesis; adenosylcobalamin biosynthesis; adenosylcobalamin from cob(II)yrinate a,c-diamide: step 7/7.</text>
</comment>
<evidence type="ECO:0000256" key="9">
    <source>
        <dbReference type="ARBA" id="ARBA00022679"/>
    </source>
</evidence>
<dbReference type="GO" id="GO:0051073">
    <property type="term" value="F:adenosylcobinamide-GDP ribazoletransferase activity"/>
    <property type="evidence" value="ECO:0007669"/>
    <property type="project" value="UniProtKB-EC"/>
</dbReference>
<feature type="transmembrane region" description="Helical" evidence="19">
    <location>
        <begin position="251"/>
        <end position="268"/>
    </location>
</feature>
<evidence type="ECO:0000256" key="2">
    <source>
        <dbReference type="ARBA" id="ARBA00004651"/>
    </source>
</evidence>
<dbReference type="GO" id="GO:0009236">
    <property type="term" value="P:cobalamin biosynthetic process"/>
    <property type="evidence" value="ECO:0007669"/>
    <property type="project" value="UniProtKB-UniPathway"/>
</dbReference>
<dbReference type="UniPathway" id="UPA00148">
    <property type="reaction ID" value="UER00238"/>
</dbReference>
<comment type="catalytic activity">
    <reaction evidence="17">
        <text>alpha-ribazole + adenosylcob(III)inamide-GDP = adenosylcob(III)alamin + GMP + H(+)</text>
        <dbReference type="Rhea" id="RHEA:16049"/>
        <dbReference type="ChEBI" id="CHEBI:10329"/>
        <dbReference type="ChEBI" id="CHEBI:15378"/>
        <dbReference type="ChEBI" id="CHEBI:18408"/>
        <dbReference type="ChEBI" id="CHEBI:58115"/>
        <dbReference type="ChEBI" id="CHEBI:60487"/>
        <dbReference type="EC" id="2.7.8.26"/>
    </reaction>
</comment>
<keyword evidence="9 20" id="KW-0808">Transferase</keyword>
<evidence type="ECO:0000256" key="17">
    <source>
        <dbReference type="ARBA" id="ARBA00048623"/>
    </source>
</evidence>
<evidence type="ECO:0000256" key="4">
    <source>
        <dbReference type="ARBA" id="ARBA00010561"/>
    </source>
</evidence>
<comment type="similarity">
    <text evidence="4">Belongs to the CobS family.</text>
</comment>
<evidence type="ECO:0000256" key="7">
    <source>
        <dbReference type="ARBA" id="ARBA00022475"/>
    </source>
</evidence>
<dbReference type="InterPro" id="IPR003805">
    <property type="entry name" value="CobS"/>
</dbReference>
<feature type="transmembrane region" description="Helical" evidence="19">
    <location>
        <begin position="183"/>
        <end position="203"/>
    </location>
</feature>